<sequence precursor="true">MQRLALVIAAWCVSGLAASVAQTVINVPPDADPGAIGADTILNLGDGGVLADGFTAGEGSLLNIDGGATQGLLVLDPGSVANFRGGAFADGLIANQGSSVALYGGDFRVDGVPVPTPDGAPVVIPDQGLLSGTLADGVPFAFSRQENPSRLNADFTFVPTELPAIGPTLITASTDLVPAGIRAGQTLVVDDGAVVGDNFNAGWGSTVHIQPGGQVGRNLEAVGATINMTGGVTAGAVELFHGATLNMSDGHLSPSNDVFSGGRANLSGGTVPLIWVWRDGYLAATGAARVVSLRYFAGASIEVDGNAVVNSLEFQRTNECCRSTTVDIRGGAVASPVEFAGPGAITMSGGEAQLLGVGPGQSLRMSGGSTGSISIRGGAVDISGGSVTRGLSITEGSAVEVSGGVIGPDTLVWDGATLSVTGGEFDEGFLVDHGGAATITGGRFGDRFRANAGSVVSIQNAEIGDQLRVEPGATVTITDSSLGMNADVSGVEIALHGQSIGSGLFATDSSIEMRGGSLGAGALIRESTVLIEDADVGEQFEARASDVWIANSRLGRWFRAPQGGELSLVSVESPGNLIAHTQRARLANVTIGPNTAITVSSQPGSGEITDSTFGENTSLVGDIHVSGSSFGDDLNMQFGRITLNGQSIGEGALIRAELNLLDGVIGSGLRTVEGFPVDIAGGRIEEGYVAANGPVNQTGGEIAGNVLFWYNVPFTMSGGAIGDGLNFYNGAQLNLIGSGFALDGAPIEGLTPGERVEIDARDVTLSGTLADGSPVEFLLDPNQNNGGHYIPAGAMVTVTLFEGLPGDFNGDAVVDAADYTVWRDSLGQIVGFGEGADHNFSGRIDDGDLYVWRNNYGRSLASSAPVPEPASALLTIAAVLAAPRRRAVGRLVRGPL</sequence>
<name>A0A5C5V648_9BACT</name>
<dbReference type="OrthoDB" id="272551at2"/>
<evidence type="ECO:0000256" key="1">
    <source>
        <dbReference type="SAM" id="SignalP"/>
    </source>
</evidence>
<dbReference type="RefSeq" id="WP_146567159.1">
    <property type="nucleotide sequence ID" value="NZ_SIHJ01000002.1"/>
</dbReference>
<dbReference type="Gene3D" id="1.10.1330.10">
    <property type="entry name" value="Dockerin domain"/>
    <property type="match status" value="1"/>
</dbReference>
<keyword evidence="1" id="KW-0732">Signal</keyword>
<keyword evidence="3" id="KW-1185">Reference proteome</keyword>
<dbReference type="Proteomes" id="UP000316714">
    <property type="component" value="Unassembled WGS sequence"/>
</dbReference>
<feature type="signal peptide" evidence="1">
    <location>
        <begin position="1"/>
        <end position="17"/>
    </location>
</feature>
<comment type="caution">
    <text evidence="2">The sequence shown here is derived from an EMBL/GenBank/DDBJ whole genome shotgun (WGS) entry which is preliminary data.</text>
</comment>
<dbReference type="AlphaFoldDB" id="A0A5C5V648"/>
<proteinExistence type="predicted"/>
<organism evidence="2 3">
    <name type="scientific">Posidoniimonas corsicana</name>
    <dbReference type="NCBI Taxonomy" id="1938618"/>
    <lineage>
        <taxon>Bacteria</taxon>
        <taxon>Pseudomonadati</taxon>
        <taxon>Planctomycetota</taxon>
        <taxon>Planctomycetia</taxon>
        <taxon>Pirellulales</taxon>
        <taxon>Lacipirellulaceae</taxon>
        <taxon>Posidoniimonas</taxon>
    </lineage>
</organism>
<gene>
    <name evidence="2" type="ORF">KOR34_38800</name>
</gene>
<dbReference type="Gene3D" id="2.160.10.10">
    <property type="entry name" value="Hexapeptide repeat proteins"/>
    <property type="match status" value="1"/>
</dbReference>
<evidence type="ECO:0008006" key="4">
    <source>
        <dbReference type="Google" id="ProtNLM"/>
    </source>
</evidence>
<dbReference type="EMBL" id="SIHJ01000002">
    <property type="protein sequence ID" value="TWT34044.1"/>
    <property type="molecule type" value="Genomic_DNA"/>
</dbReference>
<dbReference type="GO" id="GO:0000272">
    <property type="term" value="P:polysaccharide catabolic process"/>
    <property type="evidence" value="ECO:0007669"/>
    <property type="project" value="InterPro"/>
</dbReference>
<reference evidence="2 3" key="1">
    <citation type="submission" date="2019-02" db="EMBL/GenBank/DDBJ databases">
        <title>Deep-cultivation of Planctomycetes and their phenomic and genomic characterization uncovers novel biology.</title>
        <authorList>
            <person name="Wiegand S."/>
            <person name="Jogler M."/>
            <person name="Boedeker C."/>
            <person name="Pinto D."/>
            <person name="Vollmers J."/>
            <person name="Rivas-Marin E."/>
            <person name="Kohn T."/>
            <person name="Peeters S.H."/>
            <person name="Heuer A."/>
            <person name="Rast P."/>
            <person name="Oberbeckmann S."/>
            <person name="Bunk B."/>
            <person name="Jeske O."/>
            <person name="Meyerdierks A."/>
            <person name="Storesund J.E."/>
            <person name="Kallscheuer N."/>
            <person name="Luecker S."/>
            <person name="Lage O.M."/>
            <person name="Pohl T."/>
            <person name="Merkel B.J."/>
            <person name="Hornburger P."/>
            <person name="Mueller R.-W."/>
            <person name="Bruemmer F."/>
            <person name="Labrenz M."/>
            <person name="Spormann A.M."/>
            <person name="Op Den Camp H."/>
            <person name="Overmann J."/>
            <person name="Amann R."/>
            <person name="Jetten M.S.M."/>
            <person name="Mascher T."/>
            <person name="Medema M.H."/>
            <person name="Devos D.P."/>
            <person name="Kaster A.-K."/>
            <person name="Ovreas L."/>
            <person name="Rohde M."/>
            <person name="Galperin M.Y."/>
            <person name="Jogler C."/>
        </authorList>
    </citation>
    <scope>NUCLEOTIDE SEQUENCE [LARGE SCALE GENOMIC DNA]</scope>
    <source>
        <strain evidence="2 3">KOR34</strain>
    </source>
</reference>
<accession>A0A5C5V648</accession>
<evidence type="ECO:0000313" key="3">
    <source>
        <dbReference type="Proteomes" id="UP000316714"/>
    </source>
</evidence>
<evidence type="ECO:0000313" key="2">
    <source>
        <dbReference type="EMBL" id="TWT34044.1"/>
    </source>
</evidence>
<dbReference type="InterPro" id="IPR036439">
    <property type="entry name" value="Dockerin_dom_sf"/>
</dbReference>
<feature type="chain" id="PRO_5022952490" description="Autotransporter-associated beta strand repeat protein" evidence="1">
    <location>
        <begin position="18"/>
        <end position="896"/>
    </location>
</feature>
<protein>
    <recommendedName>
        <fullName evidence="4">Autotransporter-associated beta strand repeat protein</fullName>
    </recommendedName>
</protein>